<gene>
    <name evidence="15" type="ORF">IV81_GL001304</name>
</gene>
<feature type="domain" description="Histidine kinase" evidence="13">
    <location>
        <begin position="267"/>
        <end position="484"/>
    </location>
</feature>
<dbReference type="GO" id="GO:0016020">
    <property type="term" value="C:membrane"/>
    <property type="evidence" value="ECO:0007669"/>
    <property type="project" value="UniProtKB-SubCell"/>
</dbReference>
<keyword evidence="7 12" id="KW-0812">Transmembrane</keyword>
<feature type="transmembrane region" description="Helical" evidence="12">
    <location>
        <begin position="15"/>
        <end position="37"/>
    </location>
</feature>
<evidence type="ECO:0000259" key="13">
    <source>
        <dbReference type="PROSITE" id="PS50109"/>
    </source>
</evidence>
<keyword evidence="6" id="KW-0808">Transferase</keyword>
<dbReference type="FunFam" id="3.30.565.10:FF:000006">
    <property type="entry name" value="Sensor histidine kinase WalK"/>
    <property type="match status" value="1"/>
</dbReference>
<evidence type="ECO:0000256" key="10">
    <source>
        <dbReference type="ARBA" id="ARBA00023012"/>
    </source>
</evidence>
<dbReference type="Pfam" id="PF18719">
    <property type="entry name" value="ArlS_N"/>
    <property type="match status" value="1"/>
</dbReference>
<dbReference type="Pfam" id="PF02518">
    <property type="entry name" value="HATPase_c"/>
    <property type="match status" value="1"/>
</dbReference>
<dbReference type="InterPro" id="IPR003594">
    <property type="entry name" value="HATPase_dom"/>
</dbReference>
<evidence type="ECO:0000256" key="9">
    <source>
        <dbReference type="ARBA" id="ARBA00022989"/>
    </source>
</evidence>
<dbReference type="EMBL" id="JQBX01000004">
    <property type="protein sequence ID" value="KRN94667.1"/>
    <property type="molecule type" value="Genomic_DNA"/>
</dbReference>
<dbReference type="PANTHER" id="PTHR45528">
    <property type="entry name" value="SENSOR HISTIDINE KINASE CPXA"/>
    <property type="match status" value="1"/>
</dbReference>
<dbReference type="RefSeq" id="WP_057802082.1">
    <property type="nucleotide sequence ID" value="NZ_JQBX01000004.1"/>
</dbReference>
<evidence type="ECO:0000256" key="11">
    <source>
        <dbReference type="ARBA" id="ARBA00023136"/>
    </source>
</evidence>
<organism evidence="15 16">
    <name type="scientific">Pediococcus stilesii</name>
    <dbReference type="NCBI Taxonomy" id="331679"/>
    <lineage>
        <taxon>Bacteria</taxon>
        <taxon>Bacillati</taxon>
        <taxon>Bacillota</taxon>
        <taxon>Bacilli</taxon>
        <taxon>Lactobacillales</taxon>
        <taxon>Lactobacillaceae</taxon>
        <taxon>Pediococcus</taxon>
    </lineage>
</organism>
<dbReference type="InterPro" id="IPR041610">
    <property type="entry name" value="ArlS_N"/>
</dbReference>
<dbReference type="SUPFAM" id="SSF158472">
    <property type="entry name" value="HAMP domain-like"/>
    <property type="match status" value="1"/>
</dbReference>
<keyword evidence="8 15" id="KW-0418">Kinase</keyword>
<dbReference type="GO" id="GO:0000155">
    <property type="term" value="F:phosphorelay sensor kinase activity"/>
    <property type="evidence" value="ECO:0007669"/>
    <property type="project" value="InterPro"/>
</dbReference>
<dbReference type="PATRIC" id="fig|331679.3.peg.1332"/>
<dbReference type="SUPFAM" id="SSF47384">
    <property type="entry name" value="Homodimeric domain of signal transducing histidine kinase"/>
    <property type="match status" value="1"/>
</dbReference>
<evidence type="ECO:0000256" key="1">
    <source>
        <dbReference type="ARBA" id="ARBA00000085"/>
    </source>
</evidence>
<comment type="catalytic activity">
    <reaction evidence="1">
        <text>ATP + protein L-histidine = ADP + protein N-phospho-L-histidine.</text>
        <dbReference type="EC" id="2.7.13.3"/>
    </reaction>
</comment>
<evidence type="ECO:0000256" key="2">
    <source>
        <dbReference type="ARBA" id="ARBA00004141"/>
    </source>
</evidence>
<keyword evidence="9 12" id="KW-1133">Transmembrane helix</keyword>
<dbReference type="SMART" id="SM00388">
    <property type="entry name" value="HisKA"/>
    <property type="match status" value="1"/>
</dbReference>
<dbReference type="Gene3D" id="6.10.340.10">
    <property type="match status" value="1"/>
</dbReference>
<dbReference type="InterPro" id="IPR004358">
    <property type="entry name" value="Sig_transdc_His_kin-like_C"/>
</dbReference>
<protein>
    <recommendedName>
        <fullName evidence="4">Signal transduction histidine-protein kinase ArlS</fullName>
        <ecNumber evidence="3">2.7.13.3</ecNumber>
    </recommendedName>
</protein>
<accession>A0A0R2KYQ4</accession>
<feature type="domain" description="HAMP" evidence="14">
    <location>
        <begin position="205"/>
        <end position="259"/>
    </location>
</feature>
<dbReference type="STRING" id="331679.IV81_GL001304"/>
<evidence type="ECO:0000256" key="12">
    <source>
        <dbReference type="SAM" id="Phobius"/>
    </source>
</evidence>
<comment type="caution">
    <text evidence="15">The sequence shown here is derived from an EMBL/GenBank/DDBJ whole genome shotgun (WGS) entry which is preliminary data.</text>
</comment>
<dbReference type="Gene3D" id="3.30.565.10">
    <property type="entry name" value="Histidine kinase-like ATPase, C-terminal domain"/>
    <property type="match status" value="1"/>
</dbReference>
<evidence type="ECO:0000256" key="6">
    <source>
        <dbReference type="ARBA" id="ARBA00022679"/>
    </source>
</evidence>
<dbReference type="InterPro" id="IPR005467">
    <property type="entry name" value="His_kinase_dom"/>
</dbReference>
<keyword evidence="16" id="KW-1185">Reference proteome</keyword>
<dbReference type="CDD" id="cd06225">
    <property type="entry name" value="HAMP"/>
    <property type="match status" value="1"/>
</dbReference>
<sequence length="493" mass="56881">MASGLKPKKRMSLKWKWAIGTGVGALFIFGLFSFFLFKNVTDSLYSEELRNVEATVNQVHDRLQNEEVVDYKTTNTFRPNLNQQTANKNNQGGFNDSLLANLTRRDFVVTVYNLKKDAVFSNEETTIPVKLSNQRSITKQRYQNQNIIVGQSPILNKNKKLIGYVSVVDRLTDYDSNYQRLIWLFGLTSILIFMIISIFGYSLASYLLKPMKSINETMHQLEEDPQTDSRVPKLRTNDELSDLAQEFNEMIDRMQRYIDQQRQFVEDVSHELRTPVAVVEGHLKMLERWGKDDPKVLEESIEASLEETKRMKSLVSEMLDLTRADQIEINYSNEKTNVVRLVDQVFNDFKMIHPEFNFVMDDDITGEPIVHIYRNHLEQVLVILLDNAVKYSKKRKEIHISTANTKQSVEIAIQDFGEGISEENLKQVFNRFYRIDKARSRDQGGNGLGLSIAKKLIEEYHGNISLESSIGSGSIFRIELPVIQSDTSEDDNY</sequence>
<dbReference type="InterPro" id="IPR050398">
    <property type="entry name" value="HssS/ArlS-like"/>
</dbReference>
<dbReference type="InterPro" id="IPR003661">
    <property type="entry name" value="HisK_dim/P_dom"/>
</dbReference>
<evidence type="ECO:0000256" key="3">
    <source>
        <dbReference type="ARBA" id="ARBA00012438"/>
    </source>
</evidence>
<evidence type="ECO:0000256" key="7">
    <source>
        <dbReference type="ARBA" id="ARBA00022692"/>
    </source>
</evidence>
<dbReference type="Gene3D" id="1.10.287.130">
    <property type="match status" value="1"/>
</dbReference>
<dbReference type="SMART" id="SM00387">
    <property type="entry name" value="HATPase_c"/>
    <property type="match status" value="1"/>
</dbReference>
<keyword evidence="11 12" id="KW-0472">Membrane</keyword>
<comment type="subcellular location">
    <subcellularLocation>
        <location evidence="2">Membrane</location>
        <topology evidence="2">Multi-pass membrane protein</topology>
    </subcellularLocation>
</comment>
<dbReference type="SMART" id="SM00304">
    <property type="entry name" value="HAMP"/>
    <property type="match status" value="1"/>
</dbReference>
<dbReference type="AlphaFoldDB" id="A0A0R2KYQ4"/>
<keyword evidence="5" id="KW-0597">Phosphoprotein</keyword>
<evidence type="ECO:0000313" key="15">
    <source>
        <dbReference type="EMBL" id="KRN94667.1"/>
    </source>
</evidence>
<dbReference type="CDD" id="cd00082">
    <property type="entry name" value="HisKA"/>
    <property type="match status" value="1"/>
</dbReference>
<dbReference type="PROSITE" id="PS50885">
    <property type="entry name" value="HAMP"/>
    <property type="match status" value="1"/>
</dbReference>
<dbReference type="InterPro" id="IPR003660">
    <property type="entry name" value="HAMP_dom"/>
</dbReference>
<dbReference type="InterPro" id="IPR036097">
    <property type="entry name" value="HisK_dim/P_sf"/>
</dbReference>
<dbReference type="InterPro" id="IPR036890">
    <property type="entry name" value="HATPase_C_sf"/>
</dbReference>
<dbReference type="Pfam" id="PF00672">
    <property type="entry name" value="HAMP"/>
    <property type="match status" value="1"/>
</dbReference>
<reference evidence="15 16" key="1">
    <citation type="journal article" date="2015" name="Genome Announc.">
        <title>Expanding the biotechnology potential of lactobacilli through comparative genomics of 213 strains and associated genera.</title>
        <authorList>
            <person name="Sun Z."/>
            <person name="Harris H.M."/>
            <person name="McCann A."/>
            <person name="Guo C."/>
            <person name="Argimon S."/>
            <person name="Zhang W."/>
            <person name="Yang X."/>
            <person name="Jeffery I.B."/>
            <person name="Cooney J.C."/>
            <person name="Kagawa T.F."/>
            <person name="Liu W."/>
            <person name="Song Y."/>
            <person name="Salvetti E."/>
            <person name="Wrobel A."/>
            <person name="Rasinkangas P."/>
            <person name="Parkhill J."/>
            <person name="Rea M.C."/>
            <person name="O'Sullivan O."/>
            <person name="Ritari J."/>
            <person name="Douillard F.P."/>
            <person name="Paul Ross R."/>
            <person name="Yang R."/>
            <person name="Briner A.E."/>
            <person name="Felis G.E."/>
            <person name="de Vos W.M."/>
            <person name="Barrangou R."/>
            <person name="Klaenhammer T.R."/>
            <person name="Caufield P.W."/>
            <person name="Cui Y."/>
            <person name="Zhang H."/>
            <person name="O'Toole P.W."/>
        </authorList>
    </citation>
    <scope>NUCLEOTIDE SEQUENCE [LARGE SCALE GENOMIC DNA]</scope>
    <source>
        <strain evidence="15 16">DSM 18001</strain>
    </source>
</reference>
<proteinExistence type="predicted"/>
<dbReference type="SUPFAM" id="SSF55874">
    <property type="entry name" value="ATPase domain of HSP90 chaperone/DNA topoisomerase II/histidine kinase"/>
    <property type="match status" value="1"/>
</dbReference>
<feature type="transmembrane region" description="Helical" evidence="12">
    <location>
        <begin position="181"/>
        <end position="208"/>
    </location>
</feature>
<evidence type="ECO:0000259" key="14">
    <source>
        <dbReference type="PROSITE" id="PS50885"/>
    </source>
</evidence>
<dbReference type="PROSITE" id="PS50109">
    <property type="entry name" value="HIS_KIN"/>
    <property type="match status" value="1"/>
</dbReference>
<dbReference type="FunFam" id="1.10.287.130:FF:000001">
    <property type="entry name" value="Two-component sensor histidine kinase"/>
    <property type="match status" value="1"/>
</dbReference>
<dbReference type="EC" id="2.7.13.3" evidence="3"/>
<dbReference type="Proteomes" id="UP000051859">
    <property type="component" value="Unassembled WGS sequence"/>
</dbReference>
<dbReference type="Pfam" id="PF00512">
    <property type="entry name" value="HisKA"/>
    <property type="match status" value="1"/>
</dbReference>
<evidence type="ECO:0000256" key="8">
    <source>
        <dbReference type="ARBA" id="ARBA00022777"/>
    </source>
</evidence>
<keyword evidence="10" id="KW-0902">Two-component regulatory system</keyword>
<name>A0A0R2KYQ4_9LACO</name>
<dbReference type="PRINTS" id="PR00344">
    <property type="entry name" value="BCTRLSENSOR"/>
</dbReference>
<evidence type="ECO:0000256" key="4">
    <source>
        <dbReference type="ARBA" id="ARBA00015735"/>
    </source>
</evidence>
<evidence type="ECO:0000256" key="5">
    <source>
        <dbReference type="ARBA" id="ARBA00022553"/>
    </source>
</evidence>
<dbReference type="PANTHER" id="PTHR45528:SF12">
    <property type="entry name" value="SENSOR HISTIDINE KINASE ARSS"/>
    <property type="match status" value="1"/>
</dbReference>
<evidence type="ECO:0000313" key="16">
    <source>
        <dbReference type="Proteomes" id="UP000051859"/>
    </source>
</evidence>